<proteinExistence type="inferred from homology"/>
<evidence type="ECO:0000256" key="4">
    <source>
        <dbReference type="ARBA" id="ARBA00022722"/>
    </source>
</evidence>
<dbReference type="InterPro" id="IPR011129">
    <property type="entry name" value="CSD"/>
</dbReference>
<dbReference type="GO" id="GO:0005829">
    <property type="term" value="C:cytosol"/>
    <property type="evidence" value="ECO:0007669"/>
    <property type="project" value="TreeGrafter"/>
</dbReference>
<evidence type="ECO:0000259" key="9">
    <source>
        <dbReference type="PROSITE" id="PS50126"/>
    </source>
</evidence>
<evidence type="ECO:0000256" key="2">
    <source>
        <dbReference type="ARBA" id="ARBA00004496"/>
    </source>
</evidence>
<dbReference type="Pfam" id="PF00575">
    <property type="entry name" value="S1"/>
    <property type="match status" value="1"/>
</dbReference>
<dbReference type="Pfam" id="PF00773">
    <property type="entry name" value="RNB"/>
    <property type="match status" value="1"/>
</dbReference>
<accession>A0A252CEK8</accession>
<comment type="caution">
    <text evidence="10">The sequence shown here is derived from an EMBL/GenBank/DDBJ whole genome shotgun (WGS) entry which is preliminary data.</text>
</comment>
<keyword evidence="4 8" id="KW-0540">Nuclease</keyword>
<dbReference type="GO" id="GO:0008859">
    <property type="term" value="F:exoribonuclease II activity"/>
    <property type="evidence" value="ECO:0007669"/>
    <property type="project" value="UniProtKB-UniRule"/>
</dbReference>
<reference evidence="10 11" key="1">
    <citation type="submission" date="2017-02" db="EMBL/GenBank/DDBJ databases">
        <authorList>
            <person name="Peterson S.W."/>
        </authorList>
    </citation>
    <scope>NUCLEOTIDE SEQUENCE [LARGE SCALE GENOMIC DNA]</scope>
    <source>
        <strain evidence="10">159469</strain>
    </source>
</reference>
<dbReference type="PANTHER" id="PTHR23355">
    <property type="entry name" value="RIBONUCLEASE"/>
    <property type="match status" value="1"/>
</dbReference>
<dbReference type="SUPFAM" id="SSF50249">
    <property type="entry name" value="Nucleic acid-binding proteins"/>
    <property type="match status" value="3"/>
</dbReference>
<gene>
    <name evidence="8" type="primary">rnr</name>
    <name evidence="10" type="ORF">BZZ03_03205</name>
</gene>
<dbReference type="Proteomes" id="UP000194606">
    <property type="component" value="Unassembled WGS sequence"/>
</dbReference>
<keyword evidence="6 8" id="KW-0269">Exonuclease</keyword>
<dbReference type="InterPro" id="IPR004476">
    <property type="entry name" value="RNase_II/RNase_R"/>
</dbReference>
<dbReference type="Pfam" id="PF17876">
    <property type="entry name" value="CSD2"/>
    <property type="match status" value="1"/>
</dbReference>
<dbReference type="PROSITE" id="PS01175">
    <property type="entry name" value="RIBONUCLEASE_II"/>
    <property type="match status" value="1"/>
</dbReference>
<comment type="subcellular location">
    <subcellularLocation>
        <location evidence="2 8">Cytoplasm</location>
    </subcellularLocation>
</comment>
<feature type="domain" description="S1 motif" evidence="9">
    <location>
        <begin position="593"/>
        <end position="676"/>
    </location>
</feature>
<dbReference type="Gene3D" id="2.40.50.140">
    <property type="entry name" value="Nucleic acid-binding proteins"/>
    <property type="match status" value="2"/>
</dbReference>
<evidence type="ECO:0000256" key="8">
    <source>
        <dbReference type="HAMAP-Rule" id="MF_01895"/>
    </source>
</evidence>
<protein>
    <recommendedName>
        <fullName evidence="8">Ribonuclease R</fullName>
        <shortName evidence="8">RNase R</shortName>
        <ecNumber evidence="8">3.1.13.1</ecNumber>
    </recommendedName>
</protein>
<evidence type="ECO:0000256" key="5">
    <source>
        <dbReference type="ARBA" id="ARBA00022801"/>
    </source>
</evidence>
<dbReference type="SMART" id="SM00955">
    <property type="entry name" value="RNB"/>
    <property type="match status" value="1"/>
</dbReference>
<dbReference type="InterPro" id="IPR050180">
    <property type="entry name" value="RNR_Ribonuclease"/>
</dbReference>
<dbReference type="InterPro" id="IPR003029">
    <property type="entry name" value="S1_domain"/>
</dbReference>
<dbReference type="EC" id="3.1.13.1" evidence="8"/>
<dbReference type="GO" id="GO:0006402">
    <property type="term" value="P:mRNA catabolic process"/>
    <property type="evidence" value="ECO:0007669"/>
    <property type="project" value="TreeGrafter"/>
</dbReference>
<dbReference type="InterPro" id="IPR040476">
    <property type="entry name" value="CSD2"/>
</dbReference>
<dbReference type="InterPro" id="IPR022966">
    <property type="entry name" value="RNase_II/R_CS"/>
</dbReference>
<keyword evidence="5 8" id="KW-0378">Hydrolase</keyword>
<evidence type="ECO:0000256" key="3">
    <source>
        <dbReference type="ARBA" id="ARBA00022490"/>
    </source>
</evidence>
<organism evidence="10 11">
    <name type="scientific">Lactococcus petauri</name>
    <dbReference type="NCBI Taxonomy" id="1940789"/>
    <lineage>
        <taxon>Bacteria</taxon>
        <taxon>Bacillati</taxon>
        <taxon>Bacillota</taxon>
        <taxon>Bacilli</taxon>
        <taxon>Lactobacillales</taxon>
        <taxon>Streptococcaceae</taxon>
        <taxon>Lactococcus</taxon>
    </lineage>
</organism>
<dbReference type="PANTHER" id="PTHR23355:SF9">
    <property type="entry name" value="DIS3-LIKE EXONUCLEASE 2"/>
    <property type="match status" value="1"/>
</dbReference>
<dbReference type="HAMAP" id="MF_01895">
    <property type="entry name" value="RNase_R"/>
    <property type="match status" value="1"/>
</dbReference>
<evidence type="ECO:0000256" key="7">
    <source>
        <dbReference type="ARBA" id="ARBA00022884"/>
    </source>
</evidence>
<evidence type="ECO:0000313" key="10">
    <source>
        <dbReference type="EMBL" id="OUK04790.1"/>
    </source>
</evidence>
<comment type="catalytic activity">
    <reaction evidence="1 8">
        <text>Exonucleolytic cleavage in the 3'- to 5'-direction to yield nucleoside 5'-phosphates.</text>
        <dbReference type="EC" id="3.1.13.1"/>
    </reaction>
</comment>
<comment type="function">
    <text evidence="8">3'-5' exoribonuclease that releases 5'-nucleoside monophosphates and is involved in maturation of structured RNAs.</text>
</comment>
<dbReference type="PROSITE" id="PS50126">
    <property type="entry name" value="S1"/>
    <property type="match status" value="1"/>
</dbReference>
<evidence type="ECO:0000256" key="6">
    <source>
        <dbReference type="ARBA" id="ARBA00022839"/>
    </source>
</evidence>
<dbReference type="SMART" id="SM00316">
    <property type="entry name" value="S1"/>
    <property type="match status" value="1"/>
</dbReference>
<dbReference type="NCBIfam" id="TIGR00358">
    <property type="entry name" value="3_prime_RNase"/>
    <property type="match status" value="1"/>
</dbReference>
<dbReference type="InterPro" id="IPR001900">
    <property type="entry name" value="RNase_II/R"/>
</dbReference>
<dbReference type="NCBIfam" id="TIGR02063">
    <property type="entry name" value="RNase_R"/>
    <property type="match status" value="1"/>
</dbReference>
<dbReference type="EMBL" id="MUIZ01000002">
    <property type="protein sequence ID" value="OUK04790.1"/>
    <property type="molecule type" value="Genomic_DNA"/>
</dbReference>
<dbReference type="AlphaFoldDB" id="A0A252CEK8"/>
<evidence type="ECO:0000313" key="11">
    <source>
        <dbReference type="Proteomes" id="UP000194606"/>
    </source>
</evidence>
<keyword evidence="7 8" id="KW-0694">RNA-binding</keyword>
<evidence type="ECO:0000256" key="1">
    <source>
        <dbReference type="ARBA" id="ARBA00001849"/>
    </source>
</evidence>
<sequence length="679" mass="77057">MIEKIDLKNRKIIMAKISDLIINTPEKNEVEGVFHKHPKGFGFVNPLEAIDKSNDIFISPKFTKSAMDGDTVLVRVLHQKNAKRGADGQIIKITKRSVTETVGSYQSLSSRQSKLTGYKGTIQLYNDKITDPLYIKQPLSEVQEGDVVRVKVTQHPDENKAFEGQMLEIIGHKDDVGIDILEVLCAMKIPQEFTAETMAQTEAIPEELTEEDFAGRDDYRSEITYTIDGEDSKDLDDAIHVKKLDNGNYELGVHIADVSHYVTDGSPLDEEAFARATSVYVTDRVVPMLPVKLSNNLCSLNEAQERLTMSCVMEINNSGKIINYKIGPSVIKTTYRMTYSTVNKMLNKGQEGHRESLEQFPKIVDSVAIAGELHALLEEMRHQRGMIEFDESEAKVILDEKGHAIDVVKRERGTAERMIESFMLAANETVALDFQKKKLPSLYRVHDKPKEKAFAKLMEKAADAGFSLSSNSHEAVNYFAEEIKGTAFEKTLTYQLRHTMSTALYSEKNTQHYGLAATDYTHFTSPIRRYPDLIVHRLLHLYPKDHSNRTKEEWKERLPEIAKQSSDMEHRAVVTERIVDAMKKAEYMQDHIGEVYSATVTGVQKFGLFMELENTVQGLIRTVNLHTGVEEAIEFDEEEDIFKGKKSEKTYRMGDVLKIRVISANKRKGTVDFEEIIEE</sequence>
<dbReference type="GO" id="GO:0003723">
    <property type="term" value="F:RNA binding"/>
    <property type="evidence" value="ECO:0007669"/>
    <property type="project" value="UniProtKB-UniRule"/>
</dbReference>
<keyword evidence="3 8" id="KW-0963">Cytoplasm</keyword>
<dbReference type="InterPro" id="IPR011805">
    <property type="entry name" value="RNase_R"/>
</dbReference>
<dbReference type="Pfam" id="PF08206">
    <property type="entry name" value="OB_RNB"/>
    <property type="match status" value="1"/>
</dbReference>
<dbReference type="InterPro" id="IPR013223">
    <property type="entry name" value="RNase_B_OB_dom"/>
</dbReference>
<dbReference type="CDD" id="cd04471">
    <property type="entry name" value="S1_RNase_R"/>
    <property type="match status" value="1"/>
</dbReference>
<comment type="similarity">
    <text evidence="8">Belongs to the RNR ribonuclease family. RNase R subfamily.</text>
</comment>
<name>A0A252CEK8_9LACT</name>
<dbReference type="SMART" id="SM00357">
    <property type="entry name" value="CSP"/>
    <property type="match status" value="1"/>
</dbReference>
<dbReference type="InterPro" id="IPR012340">
    <property type="entry name" value="NA-bd_OB-fold"/>
</dbReference>